<dbReference type="EMBL" id="CABVLU010000001">
    <property type="protein sequence ID" value="VVT45558.1"/>
    <property type="molecule type" value="Genomic_DNA"/>
</dbReference>
<evidence type="ECO:0000256" key="1">
    <source>
        <dbReference type="SAM" id="MobiDB-lite"/>
    </source>
</evidence>
<feature type="compositionally biased region" description="Low complexity" evidence="1">
    <location>
        <begin position="833"/>
        <end position="860"/>
    </location>
</feature>
<dbReference type="AlphaFoldDB" id="A0A5E8B2T7"/>
<organism evidence="3 4">
    <name type="scientific">Magnusiomyces paraingens</name>
    <dbReference type="NCBI Taxonomy" id="2606893"/>
    <lineage>
        <taxon>Eukaryota</taxon>
        <taxon>Fungi</taxon>
        <taxon>Dikarya</taxon>
        <taxon>Ascomycota</taxon>
        <taxon>Saccharomycotina</taxon>
        <taxon>Dipodascomycetes</taxon>
        <taxon>Dipodascales</taxon>
        <taxon>Dipodascaceae</taxon>
        <taxon>Magnusiomyces</taxon>
    </lineage>
</organism>
<accession>A0A5E8B2T7</accession>
<proteinExistence type="predicted"/>
<feature type="region of interest" description="Disordered" evidence="1">
    <location>
        <begin position="590"/>
        <end position="623"/>
    </location>
</feature>
<evidence type="ECO:0000259" key="2">
    <source>
        <dbReference type="Pfam" id="PF03184"/>
    </source>
</evidence>
<dbReference type="GeneID" id="43579613"/>
<feature type="compositionally biased region" description="Polar residues" evidence="1">
    <location>
        <begin position="610"/>
        <end position="623"/>
    </location>
</feature>
<feature type="region of interest" description="Disordered" evidence="1">
    <location>
        <begin position="833"/>
        <end position="868"/>
    </location>
</feature>
<dbReference type="GO" id="GO:0003676">
    <property type="term" value="F:nucleic acid binding"/>
    <property type="evidence" value="ECO:0007669"/>
    <property type="project" value="InterPro"/>
</dbReference>
<feature type="compositionally biased region" description="Polar residues" evidence="1">
    <location>
        <begin position="32"/>
        <end position="41"/>
    </location>
</feature>
<reference evidence="3 4" key="1">
    <citation type="submission" date="2019-09" db="EMBL/GenBank/DDBJ databases">
        <authorList>
            <person name="Brejova B."/>
        </authorList>
    </citation>
    <scope>NUCLEOTIDE SEQUENCE [LARGE SCALE GENOMIC DNA]</scope>
</reference>
<feature type="compositionally biased region" description="Polar residues" evidence="1">
    <location>
        <begin position="109"/>
        <end position="118"/>
    </location>
</feature>
<dbReference type="InterPro" id="IPR004875">
    <property type="entry name" value="DDE_SF_endonuclease_dom"/>
</dbReference>
<keyword evidence="4" id="KW-1185">Reference proteome</keyword>
<feature type="region of interest" description="Disordered" evidence="1">
    <location>
        <begin position="32"/>
        <end position="136"/>
    </location>
</feature>
<protein>
    <recommendedName>
        <fullName evidence="2">DDE-1 domain-containing protein</fullName>
    </recommendedName>
</protein>
<sequence>MNHHTFQSPRDTTNIDFQLVSLGSHDTVATPSLISSLSQPPTFRIGVPSRDSSRISKPASSSLSSCSSSVTQSSHSSISSSSSSSARSSHRRHKSTSRSPTSSPLNALGSFQNTSQTPSMPPQVLNANQVSPETDLPDDYEQRLLAGMELVRSGAISIRAAAKKVQVSHETLRRRCQGASSRQEFHAQLMALTPKEEDLIERMLFTFVTYSNILSSSFLCNLVNNFRKVKATQKNQPPPKDLGISWTAGFRRRHDKVSEIMAKSMNREKPGANSTSGSSSSPSSETPPLPPSSSKSVYDHWFDLVIEAIKKYKIAPESMYNLVEVGFLCDSTNPKSSSLVSVKRAESPKSLDSCTVISTSMECIGANGSSLPPLFSVQTPTAGHNMLSGPSQDYGLLCATSDGWPNDSAMFDWLVKIFDPQTKPKNGEYRLIFVESHAVLFSSQVLLFALKNKILFAVFPHQSSHVLQPFDFGVLTQFRNQVHMLAEKSRIFSSPIPSINWDSYFGILTAARERTFIREAIVAGWEKCGLAPLNKNQALGLLFSNTHIQSVSYSNQVGYHVHNSKRGSNGTSCGGGGEGEAAVVAVASASNRENQSHNHSRKSNERRNKSVVSGHTNPPLTENHSLLVDMDFVVSGSMPQTATAVVAIAQPTSNALGIAATHSQVPVGLSAPLSSPHLQPLSLAEKSTTLRVINATQQCLTEYFGNRPELYYANGRRADVDDAERAGAVLQGLWSRLLNLDTANNNNSSSPHSLPYTDDHLYTTATTYSTTTGAFPVTTSSYSTAYTTSVPTFPLTTTTEAVAGAQGEAAANNNGYSMPSAYLPVNIMERGSISGSVPPESPEGSGAGTTASSSSGYSPGIDPAMLYP</sequence>
<name>A0A5E8B2T7_9ASCO</name>
<evidence type="ECO:0000313" key="3">
    <source>
        <dbReference type="EMBL" id="VVT45558.1"/>
    </source>
</evidence>
<dbReference type="OrthoDB" id="4324149at2759"/>
<gene>
    <name evidence="3" type="ORF">SAPINGB_P000790</name>
</gene>
<feature type="compositionally biased region" description="Low complexity" evidence="1">
    <location>
        <begin position="274"/>
        <end position="284"/>
    </location>
</feature>
<evidence type="ECO:0000313" key="4">
    <source>
        <dbReference type="Proteomes" id="UP000398389"/>
    </source>
</evidence>
<feature type="region of interest" description="Disordered" evidence="1">
    <location>
        <begin position="263"/>
        <end position="295"/>
    </location>
</feature>
<feature type="compositionally biased region" description="Low complexity" evidence="1">
    <location>
        <begin position="55"/>
        <end position="87"/>
    </location>
</feature>
<feature type="domain" description="DDE-1" evidence="2">
    <location>
        <begin position="357"/>
        <end position="521"/>
    </location>
</feature>
<dbReference type="Pfam" id="PF03184">
    <property type="entry name" value="DDE_1"/>
    <property type="match status" value="1"/>
</dbReference>
<dbReference type="RefSeq" id="XP_031851404.1">
    <property type="nucleotide sequence ID" value="XM_031995513.1"/>
</dbReference>
<dbReference type="Proteomes" id="UP000398389">
    <property type="component" value="Unassembled WGS sequence"/>
</dbReference>